<evidence type="ECO:0000256" key="1">
    <source>
        <dbReference type="SAM" id="SignalP"/>
    </source>
</evidence>
<reference evidence="2 3" key="1">
    <citation type="submission" date="2017-03" db="EMBL/GenBank/DDBJ databases">
        <title>Genome sequence of Sphingomonas dokdonensis DSM 21029.</title>
        <authorList>
            <person name="Poehlein A."/>
            <person name="Wuebbeler J.H."/>
            <person name="Steinbuechel A."/>
            <person name="Daniel R."/>
        </authorList>
    </citation>
    <scope>NUCLEOTIDE SEQUENCE [LARGE SCALE GENOMIC DNA]</scope>
    <source>
        <strain evidence="2 3">DSM 21029</strain>
    </source>
</reference>
<evidence type="ECO:0000313" key="3">
    <source>
        <dbReference type="Proteomes" id="UP000197290"/>
    </source>
</evidence>
<keyword evidence="3" id="KW-1185">Reference proteome</keyword>
<accession>A0A245ZKN5</accession>
<organism evidence="2 3">
    <name type="scientific">Sphingomonas dokdonensis</name>
    <dbReference type="NCBI Taxonomy" id="344880"/>
    <lineage>
        <taxon>Bacteria</taxon>
        <taxon>Pseudomonadati</taxon>
        <taxon>Pseudomonadota</taxon>
        <taxon>Alphaproteobacteria</taxon>
        <taxon>Sphingomonadales</taxon>
        <taxon>Sphingomonadaceae</taxon>
        <taxon>Sphingomonas</taxon>
    </lineage>
</organism>
<name>A0A245ZKN5_9SPHN</name>
<comment type="caution">
    <text evidence="2">The sequence shown here is derived from an EMBL/GenBank/DDBJ whole genome shotgun (WGS) entry which is preliminary data.</text>
</comment>
<gene>
    <name evidence="2" type="ORF">SPDO_19910</name>
</gene>
<dbReference type="OrthoDB" id="7411229at2"/>
<dbReference type="AlphaFoldDB" id="A0A245ZKN5"/>
<dbReference type="EMBL" id="NBBI01000003">
    <property type="protein sequence ID" value="OWK30306.1"/>
    <property type="molecule type" value="Genomic_DNA"/>
</dbReference>
<protein>
    <submittedName>
        <fullName evidence="2">Uncharacterized protein</fullName>
    </submittedName>
</protein>
<feature type="signal peptide" evidence="1">
    <location>
        <begin position="1"/>
        <end position="21"/>
    </location>
</feature>
<feature type="chain" id="PRO_5012783453" evidence="1">
    <location>
        <begin position="22"/>
        <end position="80"/>
    </location>
</feature>
<sequence length="80" mass="8610">MSGLSVAMVMLLQSAATPPSAVPAVATEQPQICRRIEVTGYVARKEKVCKTKAEWRAADDNGNSRARAIVEYSTSRSIAN</sequence>
<keyword evidence="1" id="KW-0732">Signal</keyword>
<dbReference type="RefSeq" id="WP_143559627.1">
    <property type="nucleotide sequence ID" value="NZ_NBBI01000003.1"/>
</dbReference>
<proteinExistence type="predicted"/>
<evidence type="ECO:0000313" key="2">
    <source>
        <dbReference type="EMBL" id="OWK30306.1"/>
    </source>
</evidence>
<dbReference type="Proteomes" id="UP000197290">
    <property type="component" value="Unassembled WGS sequence"/>
</dbReference>